<accession>A0A382JQV5</accession>
<dbReference type="AlphaFoldDB" id="A0A382JQV5"/>
<gene>
    <name evidence="2" type="ORF">METZ01_LOCUS266251</name>
</gene>
<evidence type="ECO:0000313" key="2">
    <source>
        <dbReference type="EMBL" id="SVC13397.1"/>
    </source>
</evidence>
<feature type="non-terminal residue" evidence="2">
    <location>
        <position position="70"/>
    </location>
</feature>
<name>A0A382JQV5_9ZZZZ</name>
<keyword evidence="1" id="KW-0812">Transmembrane</keyword>
<feature type="non-terminal residue" evidence="2">
    <location>
        <position position="1"/>
    </location>
</feature>
<evidence type="ECO:0000256" key="1">
    <source>
        <dbReference type="SAM" id="Phobius"/>
    </source>
</evidence>
<keyword evidence="1" id="KW-0472">Membrane</keyword>
<protein>
    <submittedName>
        <fullName evidence="2">Uncharacterized protein</fullName>
    </submittedName>
</protein>
<proteinExistence type="predicted"/>
<reference evidence="2" key="1">
    <citation type="submission" date="2018-05" db="EMBL/GenBank/DDBJ databases">
        <authorList>
            <person name="Lanie J.A."/>
            <person name="Ng W.-L."/>
            <person name="Kazmierczak K.M."/>
            <person name="Andrzejewski T.M."/>
            <person name="Davidsen T.M."/>
            <person name="Wayne K.J."/>
            <person name="Tettelin H."/>
            <person name="Glass J.I."/>
            <person name="Rusch D."/>
            <person name="Podicherti R."/>
            <person name="Tsui H.-C.T."/>
            <person name="Winkler M.E."/>
        </authorList>
    </citation>
    <scope>NUCLEOTIDE SEQUENCE</scope>
</reference>
<organism evidence="2">
    <name type="scientific">marine metagenome</name>
    <dbReference type="NCBI Taxonomy" id="408172"/>
    <lineage>
        <taxon>unclassified sequences</taxon>
        <taxon>metagenomes</taxon>
        <taxon>ecological metagenomes</taxon>
    </lineage>
</organism>
<sequence length="70" mass="7303">VSLAGRSYKKRKGRAPQARVPLSSSVAVEGNGRLGLGNVGLVAATLHVLLCFLFHSAAFLLEVPDMLGNA</sequence>
<feature type="transmembrane region" description="Helical" evidence="1">
    <location>
        <begin position="39"/>
        <end position="61"/>
    </location>
</feature>
<keyword evidence="1" id="KW-1133">Transmembrane helix</keyword>
<dbReference type="EMBL" id="UINC01075326">
    <property type="protein sequence ID" value="SVC13397.1"/>
    <property type="molecule type" value="Genomic_DNA"/>
</dbReference>